<dbReference type="EMBL" id="BDGJ01000044">
    <property type="protein sequence ID" value="GAW92059.1"/>
    <property type="molecule type" value="Genomic_DNA"/>
</dbReference>
<evidence type="ECO:0000259" key="2">
    <source>
        <dbReference type="Pfam" id="PF09722"/>
    </source>
</evidence>
<keyword evidence="4" id="KW-1185">Reference proteome</keyword>
<dbReference type="Proteomes" id="UP000197032">
    <property type="component" value="Unassembled WGS sequence"/>
</dbReference>
<sequence>MKKKQKNNPSSYGNGEEYAGGCDARDQKVIDFDRWRFEHAVKSLKAKLGYYSDNPAFDEAKASAFVYYFGDLEDSELEELGEEQWLEFLEWFIFDYPVKEDKTVVALFKDAFYSRLNGAEQQLLEKWISARISLYKVKEVVSPTRVILEDLLRGGTYCLKHDKAGDEFAPNSLVVTRLLAAGDYYEVSLRADIIPGFCFDALIKMILEDYNFYRKEFASKGVFDWDQYLQLGGLDLRTMVEELAETLEGPERQPNLKNLAGGDVLLEEYSRLRDLTADLLPELGQLLQNLHWEEYFTRWIDEPNPELEGETPRTKCKTSEGRRQVEELLRKMEKQGDFSYDLNRVRKKLGILNGSKSPAVSDYRWEKPAYRRVALLIQDKMEEDGYTPEQIGNALKLWYDFTKQKEPRFRKPAVWAATVEYSIARLEYMKEVTQQYLAGKYAISPNTISANYRQIYEALSISGFDARYSTQEAPNIGWERLALWLKDIL</sequence>
<gene>
    <name evidence="3" type="ORF">KKC1_12190</name>
</gene>
<feature type="region of interest" description="Disordered" evidence="1">
    <location>
        <begin position="1"/>
        <end position="21"/>
    </location>
</feature>
<evidence type="ECO:0000256" key="1">
    <source>
        <dbReference type="SAM" id="MobiDB-lite"/>
    </source>
</evidence>
<protein>
    <submittedName>
        <fullName evidence="3">SEC-C motif domain-containing protein</fullName>
    </submittedName>
</protein>
<dbReference type="InterPro" id="IPR024467">
    <property type="entry name" value="Xre/MbcA/ParS-like_toxin-bd"/>
</dbReference>
<evidence type="ECO:0000313" key="4">
    <source>
        <dbReference type="Proteomes" id="UP000197032"/>
    </source>
</evidence>
<dbReference type="Pfam" id="PF25948">
    <property type="entry name" value="DUF7986"/>
    <property type="match status" value="1"/>
</dbReference>
<organism evidence="3 4">
    <name type="scientific">Calderihabitans maritimus</name>
    <dbReference type="NCBI Taxonomy" id="1246530"/>
    <lineage>
        <taxon>Bacteria</taxon>
        <taxon>Bacillati</taxon>
        <taxon>Bacillota</taxon>
        <taxon>Clostridia</taxon>
        <taxon>Neomoorellales</taxon>
        <taxon>Calderihabitantaceae</taxon>
        <taxon>Calderihabitans</taxon>
    </lineage>
</organism>
<proteinExistence type="predicted"/>
<dbReference type="InterPro" id="IPR058292">
    <property type="entry name" value="DUF7986"/>
</dbReference>
<dbReference type="AlphaFoldDB" id="A0A1Z5HRA2"/>
<evidence type="ECO:0000313" key="3">
    <source>
        <dbReference type="EMBL" id="GAW92059.1"/>
    </source>
</evidence>
<dbReference type="Pfam" id="PF09722">
    <property type="entry name" value="Xre_MbcA_ParS_C"/>
    <property type="match status" value="1"/>
</dbReference>
<name>A0A1Z5HRA2_9FIRM</name>
<accession>A0A1Z5HRA2</accession>
<dbReference type="RefSeq" id="WP_088553493.1">
    <property type="nucleotide sequence ID" value="NZ_BDGJ01000044.1"/>
</dbReference>
<dbReference type="OrthoDB" id="6399948at2"/>
<feature type="domain" description="Antitoxin Xre/MbcA/ParS-like toxin-binding" evidence="2">
    <location>
        <begin position="294"/>
        <end position="333"/>
    </location>
</feature>
<comment type="caution">
    <text evidence="3">The sequence shown here is derived from an EMBL/GenBank/DDBJ whole genome shotgun (WGS) entry which is preliminary data.</text>
</comment>
<reference evidence="4" key="1">
    <citation type="journal article" date="2017" name="Appl. Environ. Microbiol.">
        <title>Genomic analysis of Calderihabitans maritimus KKC1, a thermophilic hydrogenogenic carboxydotrophic bacterium isolated from marine sediment.</title>
        <authorList>
            <person name="Omae K."/>
            <person name="Yoneda Y."/>
            <person name="Fukuyama Y."/>
            <person name="Yoshida T."/>
            <person name="Sako Y."/>
        </authorList>
    </citation>
    <scope>NUCLEOTIDE SEQUENCE [LARGE SCALE GENOMIC DNA]</scope>
    <source>
        <strain evidence="4">KKC1</strain>
    </source>
</reference>